<name>A0ABX2JTT8_9MYCO</name>
<dbReference type="PANTHER" id="PTHR46623">
    <property type="entry name" value="CARBOXYMETHYLENEBUTENOLIDASE-RELATED"/>
    <property type="match status" value="1"/>
</dbReference>
<dbReference type="InterPro" id="IPR002925">
    <property type="entry name" value="Dienelactn_hydro"/>
</dbReference>
<evidence type="ECO:0000313" key="3">
    <source>
        <dbReference type="Proteomes" id="UP000708347"/>
    </source>
</evidence>
<sequence length="247" mass="26119">MSEVTIPAAESRLRGYLAVPDGEGPWPGVVVVHDVLGMTADLRRITDRFAASGYLAIAPSLYDGPGPKIKCVINTARSHFTGRGLSYGNLLAAREFLTADSRCTGRVGLAGFCMGAGFCLQLAPGGLFDAAAPSYAILPNDVDQLEQSCPVVGSFGARVPIVASDTAEKLEAVLTRGEVPHDVKKYPRAGHSFMNEHPLPAPIRLVAGIAGIAYSAPEAEDAWQRILAFFADHLASTGSDRDALDRI</sequence>
<dbReference type="GO" id="GO:0016787">
    <property type="term" value="F:hydrolase activity"/>
    <property type="evidence" value="ECO:0007669"/>
    <property type="project" value="UniProtKB-KW"/>
</dbReference>
<evidence type="ECO:0000313" key="2">
    <source>
        <dbReference type="EMBL" id="NTY61118.1"/>
    </source>
</evidence>
<dbReference type="PANTHER" id="PTHR46623:SF6">
    <property type="entry name" value="ALPHA_BETA-HYDROLASES SUPERFAMILY PROTEIN"/>
    <property type="match status" value="1"/>
</dbReference>
<dbReference type="Gene3D" id="3.40.50.1820">
    <property type="entry name" value="alpha/beta hydrolase"/>
    <property type="match status" value="1"/>
</dbReference>
<organism evidence="2 3">
    <name type="scientific">Mycolicibacterium sphagni</name>
    <dbReference type="NCBI Taxonomy" id="1786"/>
    <lineage>
        <taxon>Bacteria</taxon>
        <taxon>Bacillati</taxon>
        <taxon>Actinomycetota</taxon>
        <taxon>Actinomycetes</taxon>
        <taxon>Mycobacteriales</taxon>
        <taxon>Mycobacteriaceae</taxon>
        <taxon>Mycolicibacterium</taxon>
    </lineage>
</organism>
<feature type="domain" description="Dienelactone hydrolase" evidence="1">
    <location>
        <begin position="13"/>
        <end position="233"/>
    </location>
</feature>
<keyword evidence="3" id="KW-1185">Reference proteome</keyword>
<dbReference type="InterPro" id="IPR051049">
    <property type="entry name" value="Dienelactone_hydrolase-like"/>
</dbReference>
<dbReference type="Proteomes" id="UP000708347">
    <property type="component" value="Unassembled WGS sequence"/>
</dbReference>
<keyword evidence="2" id="KW-0378">Hydrolase</keyword>
<accession>A0ABX2JTT8</accession>
<protein>
    <submittedName>
        <fullName evidence="2">Dienelactone hydrolase family protein</fullName>
    </submittedName>
</protein>
<dbReference type="InterPro" id="IPR029058">
    <property type="entry name" value="AB_hydrolase_fold"/>
</dbReference>
<dbReference type="Pfam" id="PF01738">
    <property type="entry name" value="DLH"/>
    <property type="match status" value="1"/>
</dbReference>
<proteinExistence type="predicted"/>
<gene>
    <name evidence="2" type="ORF">FEG63_16355</name>
</gene>
<reference evidence="2 3" key="1">
    <citation type="submission" date="2019-05" db="EMBL/GenBank/DDBJ databases">
        <title>Mycolicibacterium sphagni ENV482 genome assembly.</title>
        <authorList>
            <person name="Chen W."/>
            <person name="Faulkner N.W."/>
            <person name="Hyman M.R."/>
        </authorList>
    </citation>
    <scope>NUCLEOTIDE SEQUENCE [LARGE SCALE GENOMIC DNA]</scope>
    <source>
        <strain evidence="2 3">ENV482</strain>
    </source>
</reference>
<comment type="caution">
    <text evidence="2">The sequence shown here is derived from an EMBL/GenBank/DDBJ whole genome shotgun (WGS) entry which is preliminary data.</text>
</comment>
<dbReference type="RefSeq" id="WP_174398913.1">
    <property type="nucleotide sequence ID" value="NZ_VBSB01000010.1"/>
</dbReference>
<dbReference type="SUPFAM" id="SSF53474">
    <property type="entry name" value="alpha/beta-Hydrolases"/>
    <property type="match status" value="1"/>
</dbReference>
<evidence type="ECO:0000259" key="1">
    <source>
        <dbReference type="Pfam" id="PF01738"/>
    </source>
</evidence>
<dbReference type="EMBL" id="VBSB01000010">
    <property type="protein sequence ID" value="NTY61118.1"/>
    <property type="molecule type" value="Genomic_DNA"/>
</dbReference>